<sequence length="167" mass="19160">MARANTKIGDVFSIKINDSSKRYFQLIAFDLAQLNSDVIRVFKKVYPIQVNPDLLEVVNDEIEFYAHCVTKLGLKIDLWKKVGNTADVGHIDHILFRGSSDSGSKPGEQIKISNKWYIWRINDKDFTHVGKLEGENRKAELGIVVNPYDITERIKTGKYSFFYPGFE</sequence>
<organism evidence="1 2">
    <name type="scientific">Pararcticibacter amylolyticus</name>
    <dbReference type="NCBI Taxonomy" id="2173175"/>
    <lineage>
        <taxon>Bacteria</taxon>
        <taxon>Pseudomonadati</taxon>
        <taxon>Bacteroidota</taxon>
        <taxon>Sphingobacteriia</taxon>
        <taxon>Sphingobacteriales</taxon>
        <taxon>Sphingobacteriaceae</taxon>
        <taxon>Pararcticibacter</taxon>
    </lineage>
</organism>
<dbReference type="Proteomes" id="UP000245647">
    <property type="component" value="Unassembled WGS sequence"/>
</dbReference>
<name>A0A2U2P952_9SPHI</name>
<evidence type="ECO:0000313" key="1">
    <source>
        <dbReference type="EMBL" id="PWG77903.1"/>
    </source>
</evidence>
<keyword evidence="2" id="KW-1185">Reference proteome</keyword>
<dbReference type="AlphaFoldDB" id="A0A2U2P952"/>
<dbReference type="OrthoDB" id="795241at2"/>
<proteinExistence type="predicted"/>
<protein>
    <submittedName>
        <fullName evidence="1">Uncharacterized protein</fullName>
    </submittedName>
</protein>
<comment type="caution">
    <text evidence="1">The sequence shown here is derived from an EMBL/GenBank/DDBJ whole genome shotgun (WGS) entry which is preliminary data.</text>
</comment>
<dbReference type="EMBL" id="QEAS01000069">
    <property type="protein sequence ID" value="PWG77903.1"/>
    <property type="molecule type" value="Genomic_DNA"/>
</dbReference>
<evidence type="ECO:0000313" key="2">
    <source>
        <dbReference type="Proteomes" id="UP000245647"/>
    </source>
</evidence>
<gene>
    <name evidence="1" type="ORF">DDR33_25070</name>
</gene>
<reference evidence="1 2" key="1">
    <citation type="submission" date="2018-04" db="EMBL/GenBank/DDBJ databases">
        <title>Pedobacter chongqingensis sp. nov., isolated from a rottenly hemp rope.</title>
        <authorList>
            <person name="Cai Y."/>
        </authorList>
    </citation>
    <scope>NUCLEOTIDE SEQUENCE [LARGE SCALE GENOMIC DNA]</scope>
    <source>
        <strain evidence="1 2">FJ4-8</strain>
    </source>
</reference>
<accession>A0A2U2P952</accession>